<keyword evidence="4" id="KW-0472">Membrane</keyword>
<dbReference type="InterPro" id="IPR011043">
    <property type="entry name" value="Gal_Oxase/kelch_b-propeller"/>
</dbReference>
<feature type="chain" id="PRO_5003389213" description="Kelch repeat-containing protein" evidence="5">
    <location>
        <begin position="21"/>
        <end position="813"/>
    </location>
</feature>
<dbReference type="Gene3D" id="2.120.10.80">
    <property type="entry name" value="Kelch-type beta propeller"/>
    <property type="match status" value="1"/>
</dbReference>
<accession>F9FBP4</accession>
<dbReference type="OrthoDB" id="10251809at2759"/>
<keyword evidence="5" id="KW-0732">Signal</keyword>
<feature type="compositionally biased region" description="Polar residues" evidence="3">
    <location>
        <begin position="675"/>
        <end position="690"/>
    </location>
</feature>
<protein>
    <recommendedName>
        <fullName evidence="7">Kelch repeat-containing protein</fullName>
    </recommendedName>
</protein>
<feature type="region of interest" description="Disordered" evidence="3">
    <location>
        <begin position="549"/>
        <end position="589"/>
    </location>
</feature>
<feature type="transmembrane region" description="Helical" evidence="4">
    <location>
        <begin position="516"/>
        <end position="540"/>
    </location>
</feature>
<dbReference type="PANTHER" id="PTHR46228">
    <property type="entry name" value="KELCH DOMAIN-CONTAINING PROTEIN"/>
    <property type="match status" value="1"/>
</dbReference>
<dbReference type="STRING" id="660025.F9FBP4"/>
<keyword evidence="4" id="KW-1133">Transmembrane helix</keyword>
<feature type="compositionally biased region" description="Polar residues" evidence="3">
    <location>
        <begin position="658"/>
        <end position="667"/>
    </location>
</feature>
<evidence type="ECO:0000313" key="6">
    <source>
        <dbReference type="EMBL" id="EGU85675.1"/>
    </source>
</evidence>
<keyword evidence="1" id="KW-0880">Kelch repeat</keyword>
<feature type="signal peptide" evidence="5">
    <location>
        <begin position="1"/>
        <end position="20"/>
    </location>
</feature>
<proteinExistence type="predicted"/>
<dbReference type="AlphaFoldDB" id="F9FBP4"/>
<name>F9FBP4_FUSOF</name>
<organism evidence="6">
    <name type="scientific">Fusarium oxysporum (strain Fo5176)</name>
    <name type="common">Fusarium vascular wilt</name>
    <dbReference type="NCBI Taxonomy" id="660025"/>
    <lineage>
        <taxon>Eukaryota</taxon>
        <taxon>Fungi</taxon>
        <taxon>Dikarya</taxon>
        <taxon>Ascomycota</taxon>
        <taxon>Pezizomycotina</taxon>
        <taxon>Sordariomycetes</taxon>
        <taxon>Hypocreomycetidae</taxon>
        <taxon>Hypocreales</taxon>
        <taxon>Nectriaceae</taxon>
        <taxon>Fusarium</taxon>
        <taxon>Fusarium oxysporum species complex</taxon>
    </lineage>
</organism>
<keyword evidence="4" id="KW-0812">Transmembrane</keyword>
<dbReference type="PaxDb" id="5507-FOXG_08474P0"/>
<dbReference type="PANTHER" id="PTHR46228:SF2">
    <property type="entry name" value="KELCH REPEAT PROTEIN (AFU_ORTHOLOGUE AFUA_4G14350)"/>
    <property type="match status" value="1"/>
</dbReference>
<evidence type="ECO:0000256" key="1">
    <source>
        <dbReference type="ARBA" id="ARBA00022441"/>
    </source>
</evidence>
<sequence length="813" mass="87837">MFRNAAPWAFLAATIGPAVAQFDAWQDGQISTEICIWKQPRVTGLDTGWSFRSIYLDELTIQGNNEGIILNFNLSTPFNTTTNVTQILLDKPAMSKARGGSGNSNGAAPNFIDGALLGNDAEFFLYGGDLLRNDDLYQAPDKDEVLGYQAYQYGPDKPTWKPSFVDDKLDKDVTRYVAYGGAANVPSENLAFYFSGLRSLTYGAFFTNDPKNKATNVSDTLITLNMEEQLYETWTNTTLKGPKGRANAEVVWVPVGKKGILVVLGGVVYPEWAGRSGKSANETESEKQSPEFMQTIDVYDIDSKKWYKQETKDGPGARTRGCAVVATASDRSSFNIFYYGGFDGIHPLDAYSDDVWVLSLPSFTWIKINEGKSLHARAGHKCFMPYPDQMLVFGGYTSQAGSSITCLDQGPIVNFNVTSGQWLDGYDPDEYSDYGVHEKIHSEIGGDAKGGATATAPVDGWSTSALEDIFGTKYDTKKIKEYWPYTKAVSTGRPRLDSGDSNDDDNKSGGSGLPNWVAPVLGVVLGLMFVTGILVVFCLWRRRKIFKNRSSDDGTEDPGSRIRSWIRGQHNEKAPTVTTDETPTSPGTEVASTARFVGFSPSPSDDPAYPASPAEVADTQIHEMPDTSRPPELHDTGLSPIDIIQKYSHFAKDGKPRSMSNPSSKSYSIGGEHASTVSRSTGPQVSQPDSPTAGHNRMTSDVSGVSESDGKPTRVTSDVSGVSEGDALALRHTAIPVSPRTDDASLPSPPLPSPPADPTPNSPIGEGPVSPAPVSPPSASEAPGRDYITAKASASPIRKSMFKESDEDMGHSK</sequence>
<evidence type="ECO:0008006" key="7">
    <source>
        <dbReference type="Google" id="ProtNLM"/>
    </source>
</evidence>
<evidence type="ECO:0000256" key="4">
    <source>
        <dbReference type="SAM" id="Phobius"/>
    </source>
</evidence>
<comment type="caution">
    <text evidence="6">The sequence shown here is derived from an EMBL/GenBank/DDBJ whole genome shotgun (WGS) entry which is preliminary data.</text>
</comment>
<gene>
    <name evidence="6" type="ORF">FOXB_03821</name>
</gene>
<dbReference type="EMBL" id="AFQF01001249">
    <property type="protein sequence ID" value="EGU85675.1"/>
    <property type="molecule type" value="Genomic_DNA"/>
</dbReference>
<dbReference type="InterPro" id="IPR015915">
    <property type="entry name" value="Kelch-typ_b-propeller"/>
</dbReference>
<feature type="region of interest" description="Disordered" evidence="3">
    <location>
        <begin position="490"/>
        <end position="512"/>
    </location>
</feature>
<reference evidence="6" key="1">
    <citation type="journal article" date="2012" name="Mol. Plant Microbe Interact.">
        <title>A highly conserved effector in Fusarium oxysporum is required for full virulence on Arabidopsis.</title>
        <authorList>
            <person name="Thatcher L.F."/>
            <person name="Gardiner D.M."/>
            <person name="Kazan K."/>
            <person name="Manners J."/>
        </authorList>
    </citation>
    <scope>NUCLEOTIDE SEQUENCE [LARGE SCALE GENOMIC DNA]</scope>
    <source>
        <strain evidence="6">Fo5176</strain>
    </source>
</reference>
<evidence type="ECO:0000256" key="3">
    <source>
        <dbReference type="SAM" id="MobiDB-lite"/>
    </source>
</evidence>
<feature type="compositionally biased region" description="Basic and acidic residues" evidence="3">
    <location>
        <begin position="801"/>
        <end position="813"/>
    </location>
</feature>
<feature type="region of interest" description="Disordered" evidence="3">
    <location>
        <begin position="651"/>
        <end position="813"/>
    </location>
</feature>
<dbReference type="SUPFAM" id="SSF50965">
    <property type="entry name" value="Galactose oxidase, central domain"/>
    <property type="match status" value="1"/>
</dbReference>
<keyword evidence="2" id="KW-0677">Repeat</keyword>
<feature type="compositionally biased region" description="Polar residues" evidence="3">
    <location>
        <begin position="576"/>
        <end position="589"/>
    </location>
</feature>
<feature type="compositionally biased region" description="Polar residues" evidence="3">
    <location>
        <begin position="697"/>
        <end position="706"/>
    </location>
</feature>
<evidence type="ECO:0000256" key="2">
    <source>
        <dbReference type="ARBA" id="ARBA00022737"/>
    </source>
</evidence>
<feature type="compositionally biased region" description="Pro residues" evidence="3">
    <location>
        <begin position="747"/>
        <end position="761"/>
    </location>
</feature>
<evidence type="ECO:0000256" key="5">
    <source>
        <dbReference type="SAM" id="SignalP"/>
    </source>
</evidence>